<keyword evidence="2 5" id="KW-0808">Transferase</keyword>
<keyword evidence="1" id="KW-0328">Glycosyltransferase</keyword>
<reference evidence="5 6" key="1">
    <citation type="journal article" date="2013" name="ISME J.">
        <title>A metabolic model for members of the genus Tetrasphaera involved in enhanced biological phosphorus removal.</title>
        <authorList>
            <person name="Kristiansen R."/>
            <person name="Nguyen H.T.T."/>
            <person name="Saunders A.M."/>
            <person name="Nielsen J.L."/>
            <person name="Wimmer R."/>
            <person name="Le V.Q."/>
            <person name="McIlroy S.J."/>
            <person name="Petrovski S."/>
            <person name="Seviour R.J."/>
            <person name="Calteau A."/>
            <person name="Nielsen K.L."/>
            <person name="Nielsen P.H."/>
        </authorList>
    </citation>
    <scope>NUCLEOTIDE SEQUENCE [LARGE SCALE GENOMIC DNA]</scope>
    <source>
        <strain evidence="5 6">Lp2</strain>
    </source>
</reference>
<feature type="domain" description="Glycosyl transferase family 1" evidence="3">
    <location>
        <begin position="188"/>
        <end position="328"/>
    </location>
</feature>
<comment type="caution">
    <text evidence="5">The sequence shown here is derived from an EMBL/GenBank/DDBJ whole genome shotgun (WGS) entry which is preliminary data.</text>
</comment>
<feature type="domain" description="Glycosyltransferase subfamily 4-like N-terminal" evidence="4">
    <location>
        <begin position="16"/>
        <end position="168"/>
    </location>
</feature>
<dbReference type="Pfam" id="PF13439">
    <property type="entry name" value="Glyco_transf_4"/>
    <property type="match status" value="1"/>
</dbReference>
<dbReference type="InterPro" id="IPR001296">
    <property type="entry name" value="Glyco_trans_1"/>
</dbReference>
<dbReference type="OrthoDB" id="9801609at2"/>
<dbReference type="RefSeq" id="WP_010850014.1">
    <property type="nucleotide sequence ID" value="NZ_HF570956.1"/>
</dbReference>
<dbReference type="EMBL" id="CAIZ01000122">
    <property type="protein sequence ID" value="CCH70160.1"/>
    <property type="molecule type" value="Genomic_DNA"/>
</dbReference>
<protein>
    <submittedName>
        <fullName evidence="5">Glycosyl transferase group 1</fullName>
    </submittedName>
</protein>
<proteinExistence type="predicted"/>
<evidence type="ECO:0000259" key="4">
    <source>
        <dbReference type="Pfam" id="PF13439"/>
    </source>
</evidence>
<evidence type="ECO:0000259" key="3">
    <source>
        <dbReference type="Pfam" id="PF00534"/>
    </source>
</evidence>
<dbReference type="Pfam" id="PF00534">
    <property type="entry name" value="Glycos_transf_1"/>
    <property type="match status" value="1"/>
</dbReference>
<sequence>MRVDFLAEQVCSRVPGGTGRYAAQLLAHLATSASGEDLHLRAVVGRPCARVTDVVPRVRTIGVGGPVLARLWERGLPPTLGPGADVVHAPTLLVPPVRKAALVVTVHDAVPWTHPDTLTPRGVSFHRRMAERAMARADLIITPTQRVAHQLAELLDPPCQVQAIPLGVTPMPVPPDAPARRVGLGIGRAPYVLFVGTREPRKGLDVLVTAMGHAELSHLDLVVVGPIGWGDVDVLTASNQAGIGSRVHLLGAVSDEDLAAVYAGAAALALPSRAEGFGIPVIEAMAHGVPVVISDDPSLLETAGGWATISAIGDPDSLAQALVSATSGSAGMTAMVAGAREHAGELTWERAAQRTLAAYRTALGRA</sequence>
<organism evidence="5 6">
    <name type="scientific">Phycicoccus elongatus Lp2</name>
    <dbReference type="NCBI Taxonomy" id="1193181"/>
    <lineage>
        <taxon>Bacteria</taxon>
        <taxon>Bacillati</taxon>
        <taxon>Actinomycetota</taxon>
        <taxon>Actinomycetes</taxon>
        <taxon>Micrococcales</taxon>
        <taxon>Intrasporangiaceae</taxon>
        <taxon>Phycicoccus</taxon>
    </lineage>
</organism>
<dbReference type="AlphaFoldDB" id="N0E376"/>
<dbReference type="PANTHER" id="PTHR46401:SF2">
    <property type="entry name" value="GLYCOSYLTRANSFERASE WBBK-RELATED"/>
    <property type="match status" value="1"/>
</dbReference>
<dbReference type="STRING" id="1193181.BN10_520061"/>
<evidence type="ECO:0000256" key="2">
    <source>
        <dbReference type="ARBA" id="ARBA00022679"/>
    </source>
</evidence>
<accession>N0E376</accession>
<gene>
    <name evidence="5" type="ORF">BN10_520061</name>
</gene>
<dbReference type="CDD" id="cd03809">
    <property type="entry name" value="GT4_MtfB-like"/>
    <property type="match status" value="1"/>
</dbReference>
<keyword evidence="6" id="KW-1185">Reference proteome</keyword>
<dbReference type="Gene3D" id="3.40.50.2000">
    <property type="entry name" value="Glycogen Phosphorylase B"/>
    <property type="match status" value="2"/>
</dbReference>
<dbReference type="GO" id="GO:0009103">
    <property type="term" value="P:lipopolysaccharide biosynthetic process"/>
    <property type="evidence" value="ECO:0007669"/>
    <property type="project" value="TreeGrafter"/>
</dbReference>
<evidence type="ECO:0000313" key="5">
    <source>
        <dbReference type="EMBL" id="CCH70160.1"/>
    </source>
</evidence>
<name>N0E376_9MICO</name>
<evidence type="ECO:0000313" key="6">
    <source>
        <dbReference type="Proteomes" id="UP000013167"/>
    </source>
</evidence>
<dbReference type="HOGENOM" id="CLU_009583_27_6_11"/>
<dbReference type="PANTHER" id="PTHR46401">
    <property type="entry name" value="GLYCOSYLTRANSFERASE WBBK-RELATED"/>
    <property type="match status" value="1"/>
</dbReference>
<dbReference type="SUPFAM" id="SSF53756">
    <property type="entry name" value="UDP-Glycosyltransferase/glycogen phosphorylase"/>
    <property type="match status" value="1"/>
</dbReference>
<dbReference type="eggNOG" id="COG0438">
    <property type="taxonomic scope" value="Bacteria"/>
</dbReference>
<dbReference type="Proteomes" id="UP000013167">
    <property type="component" value="Unassembled WGS sequence"/>
</dbReference>
<dbReference type="GO" id="GO:0016757">
    <property type="term" value="F:glycosyltransferase activity"/>
    <property type="evidence" value="ECO:0007669"/>
    <property type="project" value="UniProtKB-KW"/>
</dbReference>
<evidence type="ECO:0000256" key="1">
    <source>
        <dbReference type="ARBA" id="ARBA00022676"/>
    </source>
</evidence>
<dbReference type="InterPro" id="IPR028098">
    <property type="entry name" value="Glyco_trans_4-like_N"/>
</dbReference>